<accession>A0A645BWT6</accession>
<sequence length="79" mass="8159">MGDIIVDELSSVSLTLRGTTAYTGTINTANTARAAKVTLEDGATWTLTGNAYLTAFTGHVSGIVTNGYTVYVNGVALTD</sequence>
<name>A0A645BWT6_9ZZZZ</name>
<gene>
    <name evidence="1" type="ORF">SDC9_116515</name>
</gene>
<dbReference type="Gene3D" id="2.160.20.20">
    <property type="match status" value="1"/>
</dbReference>
<comment type="caution">
    <text evidence="1">The sequence shown here is derived from an EMBL/GenBank/DDBJ whole genome shotgun (WGS) entry which is preliminary data.</text>
</comment>
<protein>
    <submittedName>
        <fullName evidence="1">Uncharacterized protein</fullName>
    </submittedName>
</protein>
<organism evidence="1">
    <name type="scientific">bioreactor metagenome</name>
    <dbReference type="NCBI Taxonomy" id="1076179"/>
    <lineage>
        <taxon>unclassified sequences</taxon>
        <taxon>metagenomes</taxon>
        <taxon>ecological metagenomes</taxon>
    </lineage>
</organism>
<proteinExistence type="predicted"/>
<dbReference type="EMBL" id="VSSQ01022954">
    <property type="protein sequence ID" value="MPM69568.1"/>
    <property type="molecule type" value="Genomic_DNA"/>
</dbReference>
<dbReference type="AlphaFoldDB" id="A0A645BWT6"/>
<reference evidence="1" key="1">
    <citation type="submission" date="2019-08" db="EMBL/GenBank/DDBJ databases">
        <authorList>
            <person name="Kucharzyk K."/>
            <person name="Murdoch R.W."/>
            <person name="Higgins S."/>
            <person name="Loffler F."/>
        </authorList>
    </citation>
    <scope>NUCLEOTIDE SEQUENCE</scope>
</reference>
<dbReference type="InterPro" id="IPR012332">
    <property type="entry name" value="Autotransporter_pectin_lyase_C"/>
</dbReference>
<evidence type="ECO:0000313" key="1">
    <source>
        <dbReference type="EMBL" id="MPM69568.1"/>
    </source>
</evidence>